<reference evidence="2" key="3">
    <citation type="journal article" date="2000" name="Genome Res.">
        <title>RIKEN integrated sequence analysis (RISA) system--384-format sequencing pipeline with 384 multicapillary sequencer.</title>
        <authorList>
            <person name="Shibata K."/>
            <person name="Itoh M."/>
            <person name="Aizawa K."/>
            <person name="Nagaoka S."/>
            <person name="Sasaki N."/>
            <person name="Carninci P."/>
            <person name="Konno H."/>
            <person name="Akiyama J."/>
            <person name="Nishi K."/>
            <person name="Kitsunai T."/>
            <person name="Tashiro H."/>
            <person name="Itoh M."/>
            <person name="Sumi N."/>
            <person name="Ishii Y."/>
            <person name="Nakamura S."/>
            <person name="Hazama M."/>
            <person name="Nishine T."/>
            <person name="Harada A."/>
            <person name="Yamamoto R."/>
            <person name="Matsumoto H."/>
            <person name="Sakaguchi S."/>
            <person name="Ikegami T."/>
            <person name="Kashiwagi K."/>
            <person name="Fujiwake S."/>
            <person name="Inoue K."/>
            <person name="Togawa Y."/>
            <person name="Izawa M."/>
            <person name="Ohara E."/>
            <person name="Watahiki M."/>
            <person name="Yoneda Y."/>
            <person name="Ishikawa T."/>
            <person name="Ozawa K."/>
            <person name="Tanaka T."/>
            <person name="Matsuura S."/>
            <person name="Kawai J."/>
            <person name="Okazaki Y."/>
            <person name="Muramatsu M."/>
            <person name="Inoue Y."/>
            <person name="Kira A."/>
            <person name="Hayashizaki Y."/>
        </authorList>
    </citation>
    <scope>NUCLEOTIDE SEQUENCE</scope>
    <source>
        <strain evidence="2">C57BL/6J</strain>
        <tissue evidence="2">Testis</tissue>
    </source>
</reference>
<dbReference type="AGR" id="MGI:1921423"/>
<proteinExistence type="evidence at transcript level"/>
<protein>
    <submittedName>
        <fullName evidence="2">Uncharacterized protein</fullName>
    </submittedName>
</protein>
<dbReference type="EMBL" id="AK005891">
    <property type="protein sequence ID" value="BAB24305.1"/>
    <property type="molecule type" value="mRNA"/>
</dbReference>
<dbReference type="AlphaFoldDB" id="Q9DAE6"/>
<reference evidence="2" key="8">
    <citation type="journal article" date="2005" name="Science">
        <title>Antisense Transcription in the Mammalian Transcriptome.</title>
        <authorList>
            <consortium name="RIKEN Genome Exploration Research Group and Genome Science Group (Genome Network Project Core Group) and the FANTOM Consortium"/>
        </authorList>
    </citation>
    <scope>NUCLEOTIDE SEQUENCE</scope>
    <source>
        <strain evidence="2">C57BL/6J</strain>
        <tissue evidence="2">Testis</tissue>
    </source>
</reference>
<evidence type="ECO:0000256" key="1">
    <source>
        <dbReference type="SAM" id="MobiDB-lite"/>
    </source>
</evidence>
<dbReference type="MGI" id="MGI:1921423">
    <property type="gene designation" value="Rab10os"/>
</dbReference>
<accession>Q9DAE6</accession>
<feature type="region of interest" description="Disordered" evidence="1">
    <location>
        <begin position="1"/>
        <end position="68"/>
    </location>
</feature>
<reference evidence="2" key="6">
    <citation type="journal article" date="2002" name="Nature">
        <title>Analysis of the mouse transcriptome based on functional annotation of 60,770 full-length cDNAs.</title>
        <authorList>
            <consortium name="The FANTOM Consortium and the RIKEN Genome Exploration Research Group Phase I and II Team"/>
        </authorList>
    </citation>
    <scope>NUCLEOTIDE SEQUENCE</scope>
    <source>
        <strain evidence="2">C57BL/6J</strain>
        <tissue evidence="2">Testis</tissue>
    </source>
</reference>
<reference evidence="2" key="2">
    <citation type="journal article" date="2000" name="Genome Res.">
        <title>Normalization and subtraction of cap-trapper-selected cDNAs to prepare full-length cDNA libraries for rapid discovery of new genes.</title>
        <authorList>
            <person name="Carninci P."/>
            <person name="Shibata Y."/>
            <person name="Hayatsu N."/>
            <person name="Sugahara Y."/>
            <person name="Shibata K."/>
            <person name="Itoh M."/>
            <person name="Konno H."/>
            <person name="Okazaki Y."/>
            <person name="Muramatsu M."/>
            <person name="Hayashizaki Y."/>
        </authorList>
    </citation>
    <scope>NUCLEOTIDE SEQUENCE</scope>
    <source>
        <strain evidence="2">C57BL/6J</strain>
        <tissue evidence="2">Testis</tissue>
    </source>
</reference>
<reference evidence="2" key="5">
    <citation type="journal article" date="2001" name="Nature">
        <title>Functional annotation of a full-length mouse cDNA collection.</title>
        <authorList>
            <consortium name="The RIKEN Genome Exploration Research Group Phase II Team and the FANTOM Consortium"/>
        </authorList>
    </citation>
    <scope>NUCLEOTIDE SEQUENCE</scope>
    <source>
        <strain evidence="2">C57BL/6J</strain>
        <tissue evidence="2">Testis</tissue>
    </source>
</reference>
<name>Q9DAE6_MOUSE</name>
<evidence type="ECO:0000313" key="3">
    <source>
        <dbReference type="MGI" id="MGI:1921423"/>
    </source>
</evidence>
<evidence type="ECO:0000313" key="2">
    <source>
        <dbReference type="EMBL" id="BAB24305.1"/>
    </source>
</evidence>
<feature type="compositionally biased region" description="Low complexity" evidence="1">
    <location>
        <begin position="1"/>
        <end position="14"/>
    </location>
</feature>
<organism evidence="2">
    <name type="scientific">Mus musculus</name>
    <name type="common">Mouse</name>
    <dbReference type="NCBI Taxonomy" id="10090"/>
    <lineage>
        <taxon>Eukaryota</taxon>
        <taxon>Metazoa</taxon>
        <taxon>Chordata</taxon>
        <taxon>Craniata</taxon>
        <taxon>Vertebrata</taxon>
        <taxon>Euteleostomi</taxon>
        <taxon>Mammalia</taxon>
        <taxon>Eutheria</taxon>
        <taxon>Euarchontoglires</taxon>
        <taxon>Glires</taxon>
        <taxon>Rodentia</taxon>
        <taxon>Myomorpha</taxon>
        <taxon>Muroidea</taxon>
        <taxon>Muridae</taxon>
        <taxon>Murinae</taxon>
        <taxon>Mus</taxon>
        <taxon>Mus</taxon>
    </lineage>
</organism>
<reference evidence="2" key="7">
    <citation type="journal article" date="2005" name="Science">
        <title>The Transcriptional Landscape of the Mammalian Genome.</title>
        <authorList>
            <consortium name="The FANTOM Consortium"/>
            <consortium name="Riken Genome Exploration Research Group and Genome Science Group (Genome Network Project Core Group)"/>
        </authorList>
    </citation>
    <scope>NUCLEOTIDE SEQUENCE</scope>
    <source>
        <strain evidence="2">C57BL/6J</strain>
        <tissue evidence="2">Testis</tissue>
    </source>
</reference>
<feature type="compositionally biased region" description="Pro residues" evidence="1">
    <location>
        <begin position="22"/>
        <end position="35"/>
    </location>
</feature>
<reference evidence="2" key="1">
    <citation type="journal article" date="1999" name="Methods Enzymol.">
        <title>High-efficiency full-length cDNA cloning.</title>
        <authorList>
            <person name="Carninci P."/>
            <person name="Hayashizaki Y."/>
        </authorList>
    </citation>
    <scope>NUCLEOTIDE SEQUENCE</scope>
    <source>
        <strain evidence="2">C57BL/6J</strain>
        <tissue evidence="2">Testis</tissue>
    </source>
</reference>
<reference evidence="2" key="4">
    <citation type="submission" date="2000-07" db="EMBL/GenBank/DDBJ databases">
        <authorList>
            <person name="Adachi J."/>
            <person name="Aizawa K."/>
            <person name="Akahira S."/>
            <person name="Akimura T."/>
            <person name="Arai A."/>
            <person name="Aono H."/>
            <person name="Arakawa T."/>
            <person name="Bono H."/>
            <person name="Carninci P."/>
            <person name="Fukuda S."/>
            <person name="Fukunishi Y."/>
            <person name="Furuno M."/>
            <person name="Hanagaki T."/>
            <person name="Hara A."/>
            <person name="Hayatsu N."/>
            <person name="Hiramoto K."/>
            <person name="Hiraoka T."/>
            <person name="Hori F."/>
            <person name="Imotani K."/>
            <person name="Ishii Y."/>
            <person name="Itoh M."/>
            <person name="Izawa M."/>
            <person name="Kasukawa T."/>
            <person name="Kato H."/>
            <person name="Kawai J."/>
            <person name="Kojima Y."/>
            <person name="Konno H."/>
            <person name="Kouda M."/>
            <person name="Koya S."/>
            <person name="Kurihara C."/>
            <person name="Matsuyama T."/>
            <person name="Miyazaki A."/>
            <person name="Nishi K."/>
            <person name="Nomura K."/>
            <person name="Numazaki R."/>
            <person name="Ohno M."/>
            <person name="Okazaki Y."/>
            <person name="Okido T."/>
            <person name="Owa C."/>
            <person name="Saito H."/>
            <person name="Saito R."/>
            <person name="Sakai C."/>
            <person name="Sakai K."/>
            <person name="Sano H."/>
            <person name="Sasaki D."/>
            <person name="Shibata K."/>
            <person name="Shibata Y."/>
            <person name="Shinagawa A."/>
            <person name="Shiraki T."/>
            <person name="Sogabe Y."/>
            <person name="Suzuki H."/>
            <person name="Tagami M."/>
            <person name="Tagawa A."/>
            <person name="Takahashi F."/>
            <person name="Tanaka T."/>
            <person name="Tejima Y."/>
            <person name="Toya T."/>
            <person name="Yamamura T."/>
            <person name="Yasunishi A."/>
            <person name="Yoshida K."/>
            <person name="Yoshino M."/>
            <person name="Muramatsu M."/>
            <person name="Hayashizaki Y."/>
        </authorList>
    </citation>
    <scope>NUCLEOTIDE SEQUENCE</scope>
    <source>
        <strain evidence="2">C57BL/6J</strain>
        <tissue evidence="2">Testis</tissue>
    </source>
</reference>
<gene>
    <name evidence="3" type="primary">Rab10os</name>
    <name evidence="3" type="synonym">1700012B15Rik</name>
</gene>
<sequence>MCSSSLRRTRFSLSEQRDRFPVSPPQPPLPPPRPIPGDSSDVTGSAPDLSANRRTTGDPFDVITPRPDVAVTSPRTCLRWHRVVLASASSRRKEILGFAVRDMSAGFHVSDTWSPRD</sequence>